<evidence type="ECO:0000313" key="2">
    <source>
        <dbReference type="EMBL" id="QGA80345.1"/>
    </source>
</evidence>
<dbReference type="RefSeq" id="WP_153550084.1">
    <property type="nucleotide sequence ID" value="NZ_CP040089.1"/>
</dbReference>
<dbReference type="Pfam" id="PF18765">
    <property type="entry name" value="Polbeta"/>
    <property type="match status" value="1"/>
</dbReference>
<dbReference type="EMBL" id="CP040089">
    <property type="protein sequence ID" value="QGA80345.1"/>
    <property type="molecule type" value="Genomic_DNA"/>
</dbReference>
<dbReference type="KEGG" id="ncon:LC1Nh_0444"/>
<name>A0A5Q0UHB8_9ARCH</name>
<dbReference type="SUPFAM" id="SSF81301">
    <property type="entry name" value="Nucleotidyltransferase"/>
    <property type="match status" value="1"/>
</dbReference>
<reference evidence="3" key="1">
    <citation type="submission" date="2019-05" db="EMBL/GenBank/DDBJ databases">
        <title>Candidatus Nanohalobium constans, a novel model system to study the DPANN nano-sized archaea: genomic and physiological characterization of a nanoarchaeon co-cultured with its chitinotrophic host.</title>
        <authorList>
            <person name="La Cono V."/>
            <person name="Arcadi E."/>
            <person name="Crisafi F."/>
            <person name="Denaro R."/>
            <person name="La Spada G."/>
            <person name="Messina E."/>
            <person name="Smedile F."/>
            <person name="Toshchakov S.V."/>
            <person name="Shevchenko M.A."/>
            <person name="Golyshin P.N."/>
            <person name="Golyshina O.V."/>
            <person name="Ferrer M."/>
            <person name="Rohde M."/>
            <person name="Mushegian A."/>
            <person name="Sorokin D.Y."/>
            <person name="Giuliano L."/>
            <person name="Yakimov M.M."/>
        </authorList>
    </citation>
    <scope>NUCLEOTIDE SEQUENCE [LARGE SCALE GENOMIC DNA]</scope>
    <source>
        <strain evidence="3">LC1Nh</strain>
    </source>
</reference>
<evidence type="ECO:0000313" key="3">
    <source>
        <dbReference type="Proteomes" id="UP000377803"/>
    </source>
</evidence>
<dbReference type="Proteomes" id="UP000377803">
    <property type="component" value="Chromosome"/>
</dbReference>
<feature type="domain" description="Polymerase beta nucleotidyltransferase" evidence="1">
    <location>
        <begin position="11"/>
        <end position="96"/>
    </location>
</feature>
<evidence type="ECO:0000259" key="1">
    <source>
        <dbReference type="Pfam" id="PF18765"/>
    </source>
</evidence>
<protein>
    <submittedName>
        <fullName evidence="2">DNA polymerase subunit beta</fullName>
    </submittedName>
</protein>
<dbReference type="Gene3D" id="3.30.460.10">
    <property type="entry name" value="Beta Polymerase, domain 2"/>
    <property type="match status" value="1"/>
</dbReference>
<gene>
    <name evidence="2" type="ORF">LC1Nh_0444</name>
</gene>
<dbReference type="InterPro" id="IPR041633">
    <property type="entry name" value="Polbeta"/>
</dbReference>
<organism evidence="2 3">
    <name type="scientific">Candidatus Nanohalobium constans</name>
    <dbReference type="NCBI Taxonomy" id="2565781"/>
    <lineage>
        <taxon>Archaea</taxon>
        <taxon>Candidatus Nanohalarchaeota</taxon>
        <taxon>Candidatus Nanohalobia</taxon>
        <taxon>Candidatus Nanohalobiales</taxon>
        <taxon>Candidatus Nanohalobiaceae</taxon>
        <taxon>Candidatus Nanohalobium</taxon>
    </lineage>
</organism>
<dbReference type="OrthoDB" id="61846at2157"/>
<keyword evidence="3" id="KW-1185">Reference proteome</keyword>
<proteinExistence type="predicted"/>
<dbReference type="CDD" id="cd05403">
    <property type="entry name" value="NT_KNTase_like"/>
    <property type="match status" value="1"/>
</dbReference>
<dbReference type="AlphaFoldDB" id="A0A5Q0UHB8"/>
<accession>A0A5Q0UHB8</accession>
<dbReference type="InterPro" id="IPR043519">
    <property type="entry name" value="NT_sf"/>
</dbReference>
<sequence>MDRGEIKEDFDFLKENEDVLAVLIFGSKVKNQDHSQSDTDICIVAPDTDPWSILSKIYPKINIEKKNYDIKVFEELTLRLKNSIMQNHEVIWTRDNTELQDYLFRYKKLWNDQAKNWIKA</sequence>
<dbReference type="GeneID" id="42364828"/>